<evidence type="ECO:0000313" key="3">
    <source>
        <dbReference type="Proteomes" id="UP000428328"/>
    </source>
</evidence>
<proteinExistence type="predicted"/>
<dbReference type="RefSeq" id="WP_158946624.1">
    <property type="nucleotide sequence ID" value="NZ_CP046400.1"/>
</dbReference>
<feature type="transmembrane region" description="Helical" evidence="1">
    <location>
        <begin position="20"/>
        <end position="36"/>
    </location>
</feature>
<gene>
    <name evidence="2" type="ORF">GM415_04435</name>
</gene>
<accession>A0A6I6JEG3</accession>
<dbReference type="EMBL" id="CP046400">
    <property type="protein sequence ID" value="QGY39398.1"/>
    <property type="molecule type" value="Genomic_DNA"/>
</dbReference>
<keyword evidence="3" id="KW-1185">Reference proteome</keyword>
<sequence length="70" mass="8195">MKLASIWNSFKANTRRTKVVTAFTLAILLWAIAGFFKRNAWFFLPILLCLGDDVVGFYRIAPHWWWVGFT</sequence>
<keyword evidence="1" id="KW-1133">Transmembrane helix</keyword>
<name>A0A6I6JEG3_9BACT</name>
<evidence type="ECO:0000313" key="2">
    <source>
        <dbReference type="EMBL" id="QGY39398.1"/>
    </source>
</evidence>
<evidence type="ECO:0000256" key="1">
    <source>
        <dbReference type="SAM" id="Phobius"/>
    </source>
</evidence>
<dbReference type="KEGG" id="psel:GM415_04435"/>
<keyword evidence="1" id="KW-0812">Transmembrane</keyword>
<protein>
    <submittedName>
        <fullName evidence="2">Uncharacterized protein</fullName>
    </submittedName>
</protein>
<keyword evidence="1" id="KW-0472">Membrane</keyword>
<organism evidence="2 3">
    <name type="scientific">Pseudodesulfovibrio cashew</name>
    <dbReference type="NCBI Taxonomy" id="2678688"/>
    <lineage>
        <taxon>Bacteria</taxon>
        <taxon>Pseudomonadati</taxon>
        <taxon>Thermodesulfobacteriota</taxon>
        <taxon>Desulfovibrionia</taxon>
        <taxon>Desulfovibrionales</taxon>
        <taxon>Desulfovibrionaceae</taxon>
    </lineage>
</organism>
<dbReference type="Proteomes" id="UP000428328">
    <property type="component" value="Chromosome"/>
</dbReference>
<reference evidence="2 3" key="1">
    <citation type="submission" date="2019-11" db="EMBL/GenBank/DDBJ databases">
        <authorList>
            <person name="Zheng R.K."/>
            <person name="Sun C.M."/>
        </authorList>
    </citation>
    <scope>NUCLEOTIDE SEQUENCE [LARGE SCALE GENOMIC DNA]</scope>
    <source>
        <strain evidence="2 3">SRB007</strain>
    </source>
</reference>
<dbReference type="AlphaFoldDB" id="A0A6I6JEG3"/>